<dbReference type="SMART" id="SM00066">
    <property type="entry name" value="GAL4"/>
    <property type="match status" value="1"/>
</dbReference>
<dbReference type="InterPro" id="IPR036864">
    <property type="entry name" value="Zn2-C6_fun-type_DNA-bd_sf"/>
</dbReference>
<dbReference type="EMBL" id="KN832978">
    <property type="protein sequence ID" value="KIM87834.1"/>
    <property type="molecule type" value="Genomic_DNA"/>
</dbReference>
<dbReference type="AlphaFoldDB" id="A0A0C3G7T2"/>
<evidence type="ECO:0000313" key="3">
    <source>
        <dbReference type="Proteomes" id="UP000054166"/>
    </source>
</evidence>
<dbReference type="InParanoid" id="A0A0C3G7T2"/>
<keyword evidence="3" id="KW-1185">Reference proteome</keyword>
<dbReference type="HOGENOM" id="CLU_1845835_0_0_1"/>
<evidence type="ECO:0000259" key="1">
    <source>
        <dbReference type="PROSITE" id="PS50048"/>
    </source>
</evidence>
<dbReference type="GO" id="GO:0008270">
    <property type="term" value="F:zinc ion binding"/>
    <property type="evidence" value="ECO:0007669"/>
    <property type="project" value="InterPro"/>
</dbReference>
<feature type="domain" description="Zn(2)-C6 fungal-type" evidence="1">
    <location>
        <begin position="23"/>
        <end position="56"/>
    </location>
</feature>
<name>A0A0C3G7T2_PILCF</name>
<evidence type="ECO:0000313" key="2">
    <source>
        <dbReference type="EMBL" id="KIM87834.1"/>
    </source>
</evidence>
<organism evidence="2 3">
    <name type="scientific">Piloderma croceum (strain F 1598)</name>
    <dbReference type="NCBI Taxonomy" id="765440"/>
    <lineage>
        <taxon>Eukaryota</taxon>
        <taxon>Fungi</taxon>
        <taxon>Dikarya</taxon>
        <taxon>Basidiomycota</taxon>
        <taxon>Agaricomycotina</taxon>
        <taxon>Agaricomycetes</taxon>
        <taxon>Agaricomycetidae</taxon>
        <taxon>Atheliales</taxon>
        <taxon>Atheliaceae</taxon>
        <taxon>Piloderma</taxon>
    </lineage>
</organism>
<dbReference type="PROSITE" id="PS50048">
    <property type="entry name" value="ZN2_CY6_FUNGAL_2"/>
    <property type="match status" value="1"/>
</dbReference>
<accession>A0A0C3G7T2</accession>
<dbReference type="CDD" id="cd00067">
    <property type="entry name" value="GAL4"/>
    <property type="match status" value="1"/>
</dbReference>
<dbReference type="InterPro" id="IPR001138">
    <property type="entry name" value="Zn2Cys6_DnaBD"/>
</dbReference>
<dbReference type="GO" id="GO:0000981">
    <property type="term" value="F:DNA-binding transcription factor activity, RNA polymerase II-specific"/>
    <property type="evidence" value="ECO:0007669"/>
    <property type="project" value="InterPro"/>
</dbReference>
<dbReference type="Proteomes" id="UP000054166">
    <property type="component" value="Unassembled WGS sequence"/>
</dbReference>
<dbReference type="OrthoDB" id="3990906at2759"/>
<dbReference type="SUPFAM" id="SSF57701">
    <property type="entry name" value="Zn2/Cys6 DNA-binding domain"/>
    <property type="match status" value="1"/>
</dbReference>
<dbReference type="PROSITE" id="PS00463">
    <property type="entry name" value="ZN2_CY6_FUNGAL_1"/>
    <property type="match status" value="1"/>
</dbReference>
<reference evidence="3" key="2">
    <citation type="submission" date="2015-01" db="EMBL/GenBank/DDBJ databases">
        <title>Evolutionary Origins and Diversification of the Mycorrhizal Mutualists.</title>
        <authorList>
            <consortium name="DOE Joint Genome Institute"/>
            <consortium name="Mycorrhizal Genomics Consortium"/>
            <person name="Kohler A."/>
            <person name="Kuo A."/>
            <person name="Nagy L.G."/>
            <person name="Floudas D."/>
            <person name="Copeland A."/>
            <person name="Barry K.W."/>
            <person name="Cichocki N."/>
            <person name="Veneault-Fourrey C."/>
            <person name="LaButti K."/>
            <person name="Lindquist E.A."/>
            <person name="Lipzen A."/>
            <person name="Lundell T."/>
            <person name="Morin E."/>
            <person name="Murat C."/>
            <person name="Riley R."/>
            <person name="Ohm R."/>
            <person name="Sun H."/>
            <person name="Tunlid A."/>
            <person name="Henrissat B."/>
            <person name="Grigoriev I.V."/>
            <person name="Hibbett D.S."/>
            <person name="Martin F."/>
        </authorList>
    </citation>
    <scope>NUCLEOTIDE SEQUENCE [LARGE SCALE GENOMIC DNA]</scope>
    <source>
        <strain evidence="3">F 1598</strain>
    </source>
</reference>
<proteinExistence type="predicted"/>
<sequence length="139" mass="15012">MFTQLASHQEDPVPPKQRRAKFACSRCRKLKIRCSNNADGTTPCEACESKRYICEYTQVVPANTAASPTSIASSPMIRHSSGPSGVVRQGTIGANCLCNISGEHDCVIPQIPVGQLSEVVSALGVENAQRMRNPDDPNR</sequence>
<reference evidence="2 3" key="1">
    <citation type="submission" date="2014-04" db="EMBL/GenBank/DDBJ databases">
        <authorList>
            <consortium name="DOE Joint Genome Institute"/>
            <person name="Kuo A."/>
            <person name="Tarkka M."/>
            <person name="Buscot F."/>
            <person name="Kohler A."/>
            <person name="Nagy L.G."/>
            <person name="Floudas D."/>
            <person name="Copeland A."/>
            <person name="Barry K.W."/>
            <person name="Cichocki N."/>
            <person name="Veneault-Fourrey C."/>
            <person name="LaButti K."/>
            <person name="Lindquist E.A."/>
            <person name="Lipzen A."/>
            <person name="Lundell T."/>
            <person name="Morin E."/>
            <person name="Murat C."/>
            <person name="Sun H."/>
            <person name="Tunlid A."/>
            <person name="Henrissat B."/>
            <person name="Grigoriev I.V."/>
            <person name="Hibbett D.S."/>
            <person name="Martin F."/>
            <person name="Nordberg H.P."/>
            <person name="Cantor M.N."/>
            <person name="Hua S.X."/>
        </authorList>
    </citation>
    <scope>NUCLEOTIDE SEQUENCE [LARGE SCALE GENOMIC DNA]</scope>
    <source>
        <strain evidence="2 3">F 1598</strain>
    </source>
</reference>
<gene>
    <name evidence="2" type="ORF">PILCRDRAFT_262778</name>
</gene>
<dbReference type="Gene3D" id="4.10.240.10">
    <property type="entry name" value="Zn(2)-C6 fungal-type DNA-binding domain"/>
    <property type="match status" value="1"/>
</dbReference>
<dbReference type="Pfam" id="PF00172">
    <property type="entry name" value="Zn_clus"/>
    <property type="match status" value="1"/>
</dbReference>
<protein>
    <recommendedName>
        <fullName evidence="1">Zn(2)-C6 fungal-type domain-containing protein</fullName>
    </recommendedName>
</protein>